<dbReference type="EC" id="6.3.1.5" evidence="11 13"/>
<evidence type="ECO:0000256" key="4">
    <source>
        <dbReference type="ARBA" id="ARBA00022723"/>
    </source>
</evidence>
<evidence type="ECO:0000256" key="11">
    <source>
        <dbReference type="ARBA" id="ARBA00066987"/>
    </source>
</evidence>
<name>A0A3S9PYW8_9ACTO</name>
<feature type="binding site" evidence="13">
    <location>
        <position position="188"/>
    </location>
    <ligand>
        <name>ATP</name>
        <dbReference type="ChEBI" id="CHEBI:30616"/>
    </ligand>
</feature>
<dbReference type="GO" id="GO:0004359">
    <property type="term" value="F:glutaminase activity"/>
    <property type="evidence" value="ECO:0007669"/>
    <property type="project" value="InterPro"/>
</dbReference>
<dbReference type="RefSeq" id="WP_126704383.1">
    <property type="nucleotide sequence ID" value="NZ_CP034593.1"/>
</dbReference>
<keyword evidence="7 13" id="KW-0460">Magnesium</keyword>
<dbReference type="GO" id="GO:0005737">
    <property type="term" value="C:cytoplasm"/>
    <property type="evidence" value="ECO:0007669"/>
    <property type="project" value="InterPro"/>
</dbReference>
<organism evidence="17 18">
    <name type="scientific">Flaviflexus ciconiae</name>
    <dbReference type="NCBI Taxonomy" id="2496867"/>
    <lineage>
        <taxon>Bacteria</taxon>
        <taxon>Bacillati</taxon>
        <taxon>Actinomycetota</taxon>
        <taxon>Actinomycetes</taxon>
        <taxon>Actinomycetales</taxon>
        <taxon>Actinomycetaceae</taxon>
        <taxon>Flaviflexus</taxon>
    </lineage>
</organism>
<proteinExistence type="inferred from homology"/>
<keyword evidence="3 13" id="KW-0436">Ligase</keyword>
<feature type="binding site" evidence="13">
    <location>
        <position position="210"/>
    </location>
    <ligand>
        <name>ATP</name>
        <dbReference type="ChEBI" id="CHEBI:30616"/>
    </ligand>
</feature>
<keyword evidence="4 13" id="KW-0479">Metal-binding</keyword>
<dbReference type="FunFam" id="3.40.50.620:FF:000015">
    <property type="entry name" value="NH(3)-dependent NAD(+) synthetase"/>
    <property type="match status" value="1"/>
</dbReference>
<dbReference type="PANTHER" id="PTHR23090">
    <property type="entry name" value="NH 3 /GLUTAMINE-DEPENDENT NAD + SYNTHETASE"/>
    <property type="match status" value="1"/>
</dbReference>
<protein>
    <recommendedName>
        <fullName evidence="12 13">NH(3)-dependent NAD(+) synthetase</fullName>
        <ecNumber evidence="11 13">6.3.1.5</ecNumber>
    </recommendedName>
</protein>
<evidence type="ECO:0000256" key="3">
    <source>
        <dbReference type="ARBA" id="ARBA00022598"/>
    </source>
</evidence>
<evidence type="ECO:0000256" key="2">
    <source>
        <dbReference type="ARBA" id="ARBA00011738"/>
    </source>
</evidence>
<comment type="subunit">
    <text evidence="2 13">Homodimer.</text>
</comment>
<comment type="pathway">
    <text evidence="13">Cofactor biosynthesis; NAD(+) biosynthesis; NAD(+) from deamido-NAD(+) (ammonia route): step 1/1.</text>
</comment>
<dbReference type="GO" id="GO:0003952">
    <property type="term" value="F:NAD+ synthase (glutamine-hydrolyzing) activity"/>
    <property type="evidence" value="ECO:0007669"/>
    <property type="project" value="InterPro"/>
</dbReference>
<keyword evidence="6 13" id="KW-0067">ATP-binding</keyword>
<evidence type="ECO:0000256" key="12">
    <source>
        <dbReference type="ARBA" id="ARBA00070926"/>
    </source>
</evidence>
<dbReference type="InterPro" id="IPR003694">
    <property type="entry name" value="NAD_synthase"/>
</dbReference>
<dbReference type="GO" id="GO:0046872">
    <property type="term" value="F:metal ion binding"/>
    <property type="evidence" value="ECO:0007669"/>
    <property type="project" value="UniProtKB-KW"/>
</dbReference>
<evidence type="ECO:0000256" key="15">
    <source>
        <dbReference type="RuleBase" id="RU003812"/>
    </source>
</evidence>
<feature type="binding site" description="in other chain" evidence="13">
    <location>
        <begin position="259"/>
        <end position="260"/>
    </location>
    <ligand>
        <name>deamido-NAD(+)</name>
        <dbReference type="ChEBI" id="CHEBI:58437"/>
        <note>ligand shared between two neighboring subunits</note>
    </ligand>
</feature>
<dbReference type="OrthoDB" id="3266517at2"/>
<evidence type="ECO:0000256" key="8">
    <source>
        <dbReference type="ARBA" id="ARBA00023027"/>
    </source>
</evidence>
<feature type="binding site" evidence="13">
    <location>
        <position position="179"/>
    </location>
    <ligand>
        <name>deamido-NAD(+)</name>
        <dbReference type="ChEBI" id="CHEBI:58437"/>
        <note>ligand shared between two neighboring subunits</note>
    </ligand>
</feature>
<sequence length="273" mass="30121">MREMQEKIIAELGVKPVIDPAEEIEKRVQFLADYLGATGARGFVLGISGGVDSTLGGRLAQLAVERVRKSGGGVQFFAVRLPHHIQADEDDAQGALDFINPDRRITINIGPAVDAFEKEYDLAADQRMSDFNKGNTKARMRMIAQYAVGGDENLLVIGTDHAAEAVTGFYTKYGDGGADITPLAGLNKRQVRAVTQALGGPEYLWNKVPTADLLDDNPMRTDEDELGLHYADIDDYLEGKDVPEAIAEAIERYFVRSQHKRRMPATPSDTWWR</sequence>
<evidence type="ECO:0000313" key="17">
    <source>
        <dbReference type="EMBL" id="AZQ77580.1"/>
    </source>
</evidence>
<dbReference type="GO" id="GO:0008795">
    <property type="term" value="F:NAD+ synthase activity"/>
    <property type="evidence" value="ECO:0007669"/>
    <property type="project" value="UniProtKB-UniRule"/>
</dbReference>
<dbReference type="Gene3D" id="3.40.50.620">
    <property type="entry name" value="HUPs"/>
    <property type="match status" value="1"/>
</dbReference>
<dbReference type="SUPFAM" id="SSF52402">
    <property type="entry name" value="Adenine nucleotide alpha hydrolases-like"/>
    <property type="match status" value="1"/>
</dbReference>
<dbReference type="InterPro" id="IPR014729">
    <property type="entry name" value="Rossmann-like_a/b/a_fold"/>
</dbReference>
<evidence type="ECO:0000256" key="10">
    <source>
        <dbReference type="ARBA" id="ARBA00055966"/>
    </source>
</evidence>
<evidence type="ECO:0000256" key="5">
    <source>
        <dbReference type="ARBA" id="ARBA00022741"/>
    </source>
</evidence>
<feature type="domain" description="NAD/GMP synthase" evidence="16">
    <location>
        <begin position="24"/>
        <end position="264"/>
    </location>
</feature>
<dbReference type="Proteomes" id="UP000280344">
    <property type="component" value="Chromosome"/>
</dbReference>
<reference evidence="17 18" key="1">
    <citation type="submission" date="2018-12" db="EMBL/GenBank/DDBJ databases">
        <title>Complete genome sequence of Flaviflexus sp. H23T48.</title>
        <authorList>
            <person name="Bae J.-W."/>
            <person name="Lee J.-Y."/>
        </authorList>
    </citation>
    <scope>NUCLEOTIDE SEQUENCE [LARGE SCALE GENOMIC DNA]</scope>
    <source>
        <strain evidence="17 18">H23T48</strain>
    </source>
</reference>
<dbReference type="InterPro" id="IPR022310">
    <property type="entry name" value="NAD/GMP_synthase"/>
</dbReference>
<dbReference type="NCBIfam" id="NF001979">
    <property type="entry name" value="PRK00768.1"/>
    <property type="match status" value="1"/>
</dbReference>
<dbReference type="KEGG" id="flh:EJ997_09780"/>
<keyword evidence="5 13" id="KW-0547">Nucleotide-binding</keyword>
<comment type="similarity">
    <text evidence="1 13 14">Belongs to the NAD synthetase family.</text>
</comment>
<gene>
    <name evidence="13" type="primary">nadE</name>
    <name evidence="17" type="ORF">EJ997_09780</name>
</gene>
<comment type="catalytic activity">
    <reaction evidence="9 13 15">
        <text>deamido-NAD(+) + NH4(+) + ATP = AMP + diphosphate + NAD(+) + H(+)</text>
        <dbReference type="Rhea" id="RHEA:21188"/>
        <dbReference type="ChEBI" id="CHEBI:15378"/>
        <dbReference type="ChEBI" id="CHEBI:28938"/>
        <dbReference type="ChEBI" id="CHEBI:30616"/>
        <dbReference type="ChEBI" id="CHEBI:33019"/>
        <dbReference type="ChEBI" id="CHEBI:57540"/>
        <dbReference type="ChEBI" id="CHEBI:58437"/>
        <dbReference type="ChEBI" id="CHEBI:456215"/>
        <dbReference type="EC" id="6.3.1.5"/>
    </reaction>
</comment>
<dbReference type="PANTHER" id="PTHR23090:SF7">
    <property type="entry name" value="NH(3)-DEPENDENT NAD(+) SYNTHETASE"/>
    <property type="match status" value="1"/>
</dbReference>
<evidence type="ECO:0000256" key="1">
    <source>
        <dbReference type="ARBA" id="ARBA00005859"/>
    </source>
</evidence>
<dbReference type="Pfam" id="PF02540">
    <property type="entry name" value="NAD_synthase"/>
    <property type="match status" value="1"/>
</dbReference>
<evidence type="ECO:0000256" key="13">
    <source>
        <dbReference type="HAMAP-Rule" id="MF_00193"/>
    </source>
</evidence>
<keyword evidence="8 13" id="KW-0520">NAD</keyword>
<feature type="binding site" evidence="13">
    <location>
        <position position="52"/>
    </location>
    <ligand>
        <name>Mg(2+)</name>
        <dbReference type="ChEBI" id="CHEBI:18420"/>
    </ligand>
</feature>
<dbReference type="UniPathway" id="UPA00253">
    <property type="reaction ID" value="UER00333"/>
</dbReference>
<dbReference type="CDD" id="cd00553">
    <property type="entry name" value="NAD_synthase"/>
    <property type="match status" value="1"/>
</dbReference>
<dbReference type="NCBIfam" id="TIGR00552">
    <property type="entry name" value="nadE"/>
    <property type="match status" value="1"/>
</dbReference>
<dbReference type="InterPro" id="IPR022926">
    <property type="entry name" value="NH(3)-dep_NAD(+)_synth"/>
</dbReference>
<feature type="binding site" evidence="13">
    <location>
        <begin position="46"/>
        <end position="53"/>
    </location>
    <ligand>
        <name>ATP</name>
        <dbReference type="ChEBI" id="CHEBI:30616"/>
    </ligand>
</feature>
<evidence type="ECO:0000256" key="9">
    <source>
        <dbReference type="ARBA" id="ARBA00051206"/>
    </source>
</evidence>
<feature type="binding site" description="in other chain" evidence="13">
    <location>
        <position position="139"/>
    </location>
    <ligand>
        <name>deamido-NAD(+)</name>
        <dbReference type="ChEBI" id="CHEBI:58437"/>
        <note>ligand shared between two neighboring subunits</note>
    </ligand>
</feature>
<dbReference type="GO" id="GO:0005524">
    <property type="term" value="F:ATP binding"/>
    <property type="evidence" value="ECO:0007669"/>
    <property type="project" value="UniProtKB-UniRule"/>
</dbReference>
<feature type="binding site" description="in other chain" evidence="13">
    <location>
        <position position="172"/>
    </location>
    <ligand>
        <name>deamido-NAD(+)</name>
        <dbReference type="ChEBI" id="CHEBI:58437"/>
        <note>ligand shared between two neighboring subunits</note>
    </ligand>
</feature>
<dbReference type="GO" id="GO:0009435">
    <property type="term" value="P:NAD+ biosynthetic process"/>
    <property type="evidence" value="ECO:0007669"/>
    <property type="project" value="UniProtKB-UniRule"/>
</dbReference>
<evidence type="ECO:0000256" key="7">
    <source>
        <dbReference type="ARBA" id="ARBA00022842"/>
    </source>
</evidence>
<feature type="binding site" evidence="13">
    <location>
        <position position="159"/>
    </location>
    <ligand>
        <name>ATP</name>
        <dbReference type="ChEBI" id="CHEBI:30616"/>
    </ligand>
</feature>
<evidence type="ECO:0000259" key="16">
    <source>
        <dbReference type="Pfam" id="PF02540"/>
    </source>
</evidence>
<accession>A0A3S9PYW8</accession>
<evidence type="ECO:0000256" key="6">
    <source>
        <dbReference type="ARBA" id="ARBA00022840"/>
    </source>
</evidence>
<dbReference type="EMBL" id="CP034593">
    <property type="protein sequence ID" value="AZQ77580.1"/>
    <property type="molecule type" value="Genomic_DNA"/>
</dbReference>
<evidence type="ECO:0000313" key="18">
    <source>
        <dbReference type="Proteomes" id="UP000280344"/>
    </source>
</evidence>
<keyword evidence="18" id="KW-1185">Reference proteome</keyword>
<evidence type="ECO:0000256" key="14">
    <source>
        <dbReference type="RuleBase" id="RU003811"/>
    </source>
</evidence>
<feature type="binding site" evidence="13">
    <location>
        <position position="164"/>
    </location>
    <ligand>
        <name>Mg(2+)</name>
        <dbReference type="ChEBI" id="CHEBI:18420"/>
    </ligand>
</feature>
<comment type="function">
    <text evidence="10 13">Catalyzes the ATP-dependent amidation of deamido-NAD to form NAD. Uses ammonia as a nitrogen source.</text>
</comment>
<dbReference type="HAMAP" id="MF_00193">
    <property type="entry name" value="NadE_ammonia_dep"/>
    <property type="match status" value="1"/>
</dbReference>
<dbReference type="AlphaFoldDB" id="A0A3S9PYW8"/>